<protein>
    <recommendedName>
        <fullName evidence="5">DNA 3'-5' helicase II</fullName>
    </recommendedName>
</protein>
<feature type="domain" description="UvrD-like helicase ATP-binding" evidence="7">
    <location>
        <begin position="2"/>
        <end position="256"/>
    </location>
</feature>
<gene>
    <name evidence="8" type="ORF">RFM23_20935</name>
</gene>
<dbReference type="Proteomes" id="UP001276564">
    <property type="component" value="Unassembled WGS sequence"/>
</dbReference>
<dbReference type="Gene3D" id="3.40.50.300">
    <property type="entry name" value="P-loop containing nucleotide triphosphate hydrolases"/>
    <property type="match status" value="2"/>
</dbReference>
<keyword evidence="2 6" id="KW-0378">Hydrolase</keyword>
<evidence type="ECO:0000256" key="5">
    <source>
        <dbReference type="ARBA" id="ARBA00034923"/>
    </source>
</evidence>
<reference evidence="8 9" key="1">
    <citation type="submission" date="2023-08" db="EMBL/GenBank/DDBJ databases">
        <title>Implementing the SeqCode for naming new Mesorhizobium species isolated from Vachellia karroo root nodules.</title>
        <authorList>
            <person name="Van Lill M."/>
        </authorList>
    </citation>
    <scope>NUCLEOTIDE SEQUENCE [LARGE SCALE GENOMIC DNA]</scope>
    <source>
        <strain evidence="8 9">VK4B</strain>
    </source>
</reference>
<dbReference type="Pfam" id="PF00580">
    <property type="entry name" value="UvrD-helicase"/>
    <property type="match status" value="2"/>
</dbReference>
<organism evidence="8 9">
    <name type="scientific">Mesorhizobium abyssinicae</name>
    <dbReference type="NCBI Taxonomy" id="1209958"/>
    <lineage>
        <taxon>Bacteria</taxon>
        <taxon>Pseudomonadati</taxon>
        <taxon>Pseudomonadota</taxon>
        <taxon>Alphaproteobacteria</taxon>
        <taxon>Hyphomicrobiales</taxon>
        <taxon>Phyllobacteriaceae</taxon>
        <taxon>Mesorhizobium</taxon>
    </lineage>
</organism>
<dbReference type="RefSeq" id="WP_320321233.1">
    <property type="nucleotide sequence ID" value="NZ_JAVIIP010000011.1"/>
</dbReference>
<dbReference type="SUPFAM" id="SSF52540">
    <property type="entry name" value="P-loop containing nucleoside triphosphate hydrolases"/>
    <property type="match status" value="1"/>
</dbReference>
<evidence type="ECO:0000256" key="3">
    <source>
        <dbReference type="ARBA" id="ARBA00022806"/>
    </source>
</evidence>
<evidence type="ECO:0000259" key="7">
    <source>
        <dbReference type="PROSITE" id="PS51198"/>
    </source>
</evidence>
<evidence type="ECO:0000256" key="1">
    <source>
        <dbReference type="ARBA" id="ARBA00022741"/>
    </source>
</evidence>
<evidence type="ECO:0000256" key="2">
    <source>
        <dbReference type="ARBA" id="ARBA00022801"/>
    </source>
</evidence>
<dbReference type="InterPro" id="IPR000212">
    <property type="entry name" value="DNA_helicase_UvrD/REP"/>
</dbReference>
<evidence type="ECO:0000313" key="8">
    <source>
        <dbReference type="EMBL" id="MDX8540089.1"/>
    </source>
</evidence>
<dbReference type="InterPro" id="IPR027417">
    <property type="entry name" value="P-loop_NTPase"/>
</dbReference>
<accession>A0ABU5AS19</accession>
<keyword evidence="3 6" id="KW-0347">Helicase</keyword>
<dbReference type="PANTHER" id="PTHR11070:SF2">
    <property type="entry name" value="ATP-DEPENDENT DNA HELICASE SRS2"/>
    <property type="match status" value="1"/>
</dbReference>
<keyword evidence="9" id="KW-1185">Reference proteome</keyword>
<name>A0ABU5AS19_9HYPH</name>
<dbReference type="EMBL" id="JAVIIP010000011">
    <property type="protein sequence ID" value="MDX8540089.1"/>
    <property type="molecule type" value="Genomic_DNA"/>
</dbReference>
<feature type="binding site" evidence="6">
    <location>
        <begin position="23"/>
        <end position="30"/>
    </location>
    <ligand>
        <name>ATP</name>
        <dbReference type="ChEBI" id="CHEBI:30616"/>
    </ligand>
</feature>
<sequence length="614" mass="67424">MPLELSQGQKDVLAADGDLLVKGGPGSGKTTVSILKAAQLTKGLRPTQRILFLSFARATVARVMEAIVEEETLTVDERGLIAVDTYHSFFWSMLKTHGYLTGWPRKLTVLTPPSEAAAVSHITSQYKAISRLTEAERVERKGRINEQLQRVAREQGQVCFDLFAPTVAGLLESSAKLRRLVTGKYPVIILDEFQDTNADQWRVVKALGEFSTLIALADPEQRIFDFIGADPKRLDHFVETFAPKQFDLAGDNHRSKGTEIALFGNDILRGKFSKGAYVGVVFDTFASAEMPSIIKLKGTVLAARGRLVAEGNQGWSMAVLVPTKRLTRLVSDHFRVSTGQLPAIFHDAAIDMDAAILGAEVIASLLQRGGGEAHRTEFIGLVSDYFRGKNGDEATASGINEAAAIAKSYSTLIERAAEGKPVPKNSIIVPMITVYNECQGLPLTGDPDADWTAVRQLMEQGACKRLAEIGAETRNVRLLGRGTQLRQSLSQDWRNLGGYRNALAIVRGAFVQEHFSNRSKPERGISVMNMHKAKGKQFDEVIIFEGFPRRKHNGEIVSNPNRIVRGNSRENAGSDARQNFRVSVTRAKKRTTILTPKDDVCVLLLSDIESEQGA</sequence>
<evidence type="ECO:0000313" key="9">
    <source>
        <dbReference type="Proteomes" id="UP001276564"/>
    </source>
</evidence>
<keyword evidence="4 6" id="KW-0067">ATP-binding</keyword>
<keyword evidence="1 6" id="KW-0547">Nucleotide-binding</keyword>
<comment type="caution">
    <text evidence="8">The sequence shown here is derived from an EMBL/GenBank/DDBJ whole genome shotgun (WGS) entry which is preliminary data.</text>
</comment>
<proteinExistence type="predicted"/>
<dbReference type="PROSITE" id="PS51198">
    <property type="entry name" value="UVRD_HELICASE_ATP_BIND"/>
    <property type="match status" value="1"/>
</dbReference>
<dbReference type="PANTHER" id="PTHR11070">
    <property type="entry name" value="UVRD / RECB / PCRA DNA HELICASE FAMILY MEMBER"/>
    <property type="match status" value="1"/>
</dbReference>
<dbReference type="InterPro" id="IPR014016">
    <property type="entry name" value="UvrD-like_ATP-bd"/>
</dbReference>
<evidence type="ECO:0000256" key="6">
    <source>
        <dbReference type="PROSITE-ProRule" id="PRU00560"/>
    </source>
</evidence>
<evidence type="ECO:0000256" key="4">
    <source>
        <dbReference type="ARBA" id="ARBA00022840"/>
    </source>
</evidence>